<accession>A0A4S4M593</accession>
<proteinExistence type="predicted"/>
<feature type="compositionally biased region" description="Basic and acidic residues" evidence="2">
    <location>
        <begin position="578"/>
        <end position="592"/>
    </location>
</feature>
<dbReference type="Gene3D" id="3.30.160.60">
    <property type="entry name" value="Classic Zinc Finger"/>
    <property type="match status" value="2"/>
</dbReference>
<keyword evidence="5" id="KW-1185">Reference proteome</keyword>
<evidence type="ECO:0000256" key="2">
    <source>
        <dbReference type="SAM" id="MobiDB-lite"/>
    </source>
</evidence>
<name>A0A4S4M593_9AGAM</name>
<dbReference type="SMART" id="SM00355">
    <property type="entry name" value="ZnF_C2H2"/>
    <property type="match status" value="2"/>
</dbReference>
<sequence>MPVFIGGLSSPSRCIKHVQQSDETAQLALGDIVRSWGHVFEWDDSCVTKEVAEGWRKEGDAVCDEALRVILPSPSSSTGVDLFSALELHAGKTSHDAAHAFLGELSRPPPDDLRVSDNEFRIAREFFLDHAMQIVQALLYYSLAGGFASPRIVRTLHAVSYLVPHDQHKVSGSGTNSNASLGLPSSRPDDMVFSRLMETFQFVLDVMGCTLSRESLTKNVTHILPGGEGWKSSIRVRMLHGVARRRALARMGQQYLDFVPINQEDMSATLAAFSTIPLWCLSRFHLPPSSEQARAYLALWRHVGYYMGVSPAILRRYFATSFTADKFIASTAIHLFSPDLTENFAPTLTPPTLPILRAMSNRPLLRTTFAYNCALARHLLGSDLSSHLGIPMTSFCTLIMMHVSLFIQCIPVLFARYYPRRGWVDKRRGVVNEGLVRVVRWNIGMRRTAYRPRSGYSGEEVEDDGGKLGEGVIEAESVVPDPDGAILKFGRETSREARKGDWWLNYSGKRPDLLGSTPEKEVLLPDGLKGGWTYMHTSPASFPSFAMSLYLERDRFRLKSPSPASSVESAMSVEDDEQSRKSSDIRHADGARRQPVPSLPSIKAFMEGVENITLNAHRGATGPPLSQHGSHVNQAQAEAREDALQRALRAAASRKLRPSMMANSYQPLGYTPYLPSYSTDCPADDAGRVGCSDRKCIENHTYHTSASRMTFSDVAKPTVTGNRPPTVPTFMMNVPLSPYSHPGHGPVRFGCTPPDNKMYEQRNEDKRSQSRSVTMTEAIRKLTISESPQPEKATLSKRKLPDEFEDQEMDDHHHDGEEDEDEDDIDQIEDDIKEVSKPAVAFRQSNRATVETVTLKDSTIVNAEESGNSNKASPKPKKEFFNEAGVKLEVIELPIDYDTTEWLRHVQKVEGKKGEVKKKGEGKAKDDKKERKNNGPWRCTWLTLKNGQPTPCSYASKKHLVKRHIEATHLRIKRFQCTWCDKTFTQRSNVSGCHLNTHTGESPHGCNYCGECFKDPSKRHKHMRKHHAYRPGSKRVKLNHTCQGAAVHESIAPWPVASSPASSPSPSTSSSQA</sequence>
<dbReference type="InterPro" id="IPR013087">
    <property type="entry name" value="Znf_C2H2_type"/>
</dbReference>
<evidence type="ECO:0000259" key="3">
    <source>
        <dbReference type="PROSITE" id="PS50157"/>
    </source>
</evidence>
<feature type="region of interest" description="Disordered" evidence="2">
    <location>
        <begin position="911"/>
        <end position="933"/>
    </location>
</feature>
<dbReference type="Pfam" id="PF09995">
    <property type="entry name" value="MPAB_Lcp_cat"/>
    <property type="match status" value="1"/>
</dbReference>
<feature type="region of interest" description="Disordered" evidence="2">
    <location>
        <begin position="1053"/>
        <end position="1073"/>
    </location>
</feature>
<evidence type="ECO:0000313" key="5">
    <source>
        <dbReference type="Proteomes" id="UP000310158"/>
    </source>
</evidence>
<dbReference type="PROSITE" id="PS00028">
    <property type="entry name" value="ZINC_FINGER_C2H2_1"/>
    <property type="match status" value="1"/>
</dbReference>
<keyword evidence="1" id="KW-0862">Zinc</keyword>
<dbReference type="Proteomes" id="UP000310158">
    <property type="component" value="Unassembled WGS sequence"/>
</dbReference>
<reference evidence="4 5" key="1">
    <citation type="submission" date="2019-02" db="EMBL/GenBank/DDBJ databases">
        <title>Genome sequencing of the rare red list fungi Bondarzewia mesenterica.</title>
        <authorList>
            <person name="Buettner E."/>
            <person name="Kellner H."/>
        </authorList>
    </citation>
    <scope>NUCLEOTIDE SEQUENCE [LARGE SCALE GENOMIC DNA]</scope>
    <source>
        <strain evidence="4 5">DSM 108281</strain>
    </source>
</reference>
<comment type="caution">
    <text evidence="4">The sequence shown here is derived from an EMBL/GenBank/DDBJ whole genome shotgun (WGS) entry which is preliminary data.</text>
</comment>
<keyword evidence="1" id="KW-0479">Metal-binding</keyword>
<gene>
    <name evidence="4" type="ORF">EW146_g1009</name>
</gene>
<dbReference type="OrthoDB" id="6361347at2759"/>
<dbReference type="GO" id="GO:0016491">
    <property type="term" value="F:oxidoreductase activity"/>
    <property type="evidence" value="ECO:0007669"/>
    <property type="project" value="InterPro"/>
</dbReference>
<feature type="domain" description="C2H2-type" evidence="3">
    <location>
        <begin position="975"/>
        <end position="1003"/>
    </location>
</feature>
<dbReference type="InterPro" id="IPR037473">
    <property type="entry name" value="Lcp-like"/>
</dbReference>
<feature type="region of interest" description="Disordered" evidence="2">
    <location>
        <begin position="560"/>
        <end position="599"/>
    </location>
</feature>
<dbReference type="AlphaFoldDB" id="A0A4S4M593"/>
<evidence type="ECO:0000256" key="1">
    <source>
        <dbReference type="PROSITE-ProRule" id="PRU00042"/>
    </source>
</evidence>
<dbReference type="GO" id="GO:0008270">
    <property type="term" value="F:zinc ion binding"/>
    <property type="evidence" value="ECO:0007669"/>
    <property type="project" value="UniProtKB-KW"/>
</dbReference>
<organism evidence="4 5">
    <name type="scientific">Bondarzewia mesenterica</name>
    <dbReference type="NCBI Taxonomy" id="1095465"/>
    <lineage>
        <taxon>Eukaryota</taxon>
        <taxon>Fungi</taxon>
        <taxon>Dikarya</taxon>
        <taxon>Basidiomycota</taxon>
        <taxon>Agaricomycotina</taxon>
        <taxon>Agaricomycetes</taxon>
        <taxon>Russulales</taxon>
        <taxon>Bondarzewiaceae</taxon>
        <taxon>Bondarzewia</taxon>
    </lineage>
</organism>
<dbReference type="PANTHER" id="PTHR37539">
    <property type="entry name" value="SECRETED PROTEIN-RELATED"/>
    <property type="match status" value="1"/>
</dbReference>
<feature type="compositionally biased region" description="Basic and acidic residues" evidence="2">
    <location>
        <begin position="757"/>
        <end position="768"/>
    </location>
</feature>
<dbReference type="EMBL" id="SGPL01000024">
    <property type="protein sequence ID" value="THH20319.1"/>
    <property type="molecule type" value="Genomic_DNA"/>
</dbReference>
<feature type="domain" description="C2H2-type" evidence="3">
    <location>
        <begin position="1004"/>
        <end position="1031"/>
    </location>
</feature>
<evidence type="ECO:0000313" key="4">
    <source>
        <dbReference type="EMBL" id="THH20319.1"/>
    </source>
</evidence>
<feature type="region of interest" description="Disordered" evidence="2">
    <location>
        <begin position="752"/>
        <end position="824"/>
    </location>
</feature>
<dbReference type="SUPFAM" id="SSF57667">
    <property type="entry name" value="beta-beta-alpha zinc fingers"/>
    <property type="match status" value="1"/>
</dbReference>
<dbReference type="InterPro" id="IPR036236">
    <property type="entry name" value="Znf_C2H2_sf"/>
</dbReference>
<dbReference type="InterPro" id="IPR018713">
    <property type="entry name" value="MPAB/Lcp_cat_dom"/>
</dbReference>
<dbReference type="PANTHER" id="PTHR37539:SF1">
    <property type="entry name" value="ER-BOUND OXYGENASE MPAB_MPAB'_RUBBER OXYGENASE CATALYTIC DOMAIN-CONTAINING PROTEIN"/>
    <property type="match status" value="1"/>
</dbReference>
<keyword evidence="1" id="KW-0863">Zinc-finger</keyword>
<dbReference type="PROSITE" id="PS50157">
    <property type="entry name" value="ZINC_FINGER_C2H2_2"/>
    <property type="match status" value="2"/>
</dbReference>
<protein>
    <recommendedName>
        <fullName evidence="3">C2H2-type domain-containing protein</fullName>
    </recommendedName>
</protein>